<organism evidence="2 3">
    <name type="scientific">Corallococcus aberystwythensis</name>
    <dbReference type="NCBI Taxonomy" id="2316722"/>
    <lineage>
        <taxon>Bacteria</taxon>
        <taxon>Pseudomonadati</taxon>
        <taxon>Myxococcota</taxon>
        <taxon>Myxococcia</taxon>
        <taxon>Myxococcales</taxon>
        <taxon>Cystobacterineae</taxon>
        <taxon>Myxococcaceae</taxon>
        <taxon>Corallococcus</taxon>
    </lineage>
</organism>
<dbReference type="EMBL" id="RAWK01000474">
    <property type="protein sequence ID" value="RKH51490.1"/>
    <property type="molecule type" value="Genomic_DNA"/>
</dbReference>
<protein>
    <submittedName>
        <fullName evidence="2">Uncharacterized protein</fullName>
    </submittedName>
</protein>
<sequence>MNAGTETGIGLGQLERSRDVKRLHETFLEALDRRDGAGDPLPEWEDVPSRERQAWRAVDVLVRLRVEQAETQLGLVRSERDALVEEVKALRSQVRYLEVLRNQDDLETRRAKLELEALRGARRRHATPPPSVQPLVEAAQDSVPTDATATLVSVKVTAVAPDEDGGGLYLAVEHGLHEAHQGATVRLKGTKATAEVASVEPTASLPIFISFHSPDFAPKEGDVLELLPKPGDELPARIA</sequence>
<proteinExistence type="predicted"/>
<dbReference type="OrthoDB" id="5504594at2"/>
<gene>
    <name evidence="2" type="ORF">D7W81_40485</name>
</gene>
<feature type="coiled-coil region" evidence="1">
    <location>
        <begin position="66"/>
        <end position="116"/>
    </location>
</feature>
<dbReference type="Proteomes" id="UP000267003">
    <property type="component" value="Unassembled WGS sequence"/>
</dbReference>
<keyword evidence="3" id="KW-1185">Reference proteome</keyword>
<dbReference type="RefSeq" id="WP_120560653.1">
    <property type="nucleotide sequence ID" value="NZ_RAWK01000474.1"/>
</dbReference>
<evidence type="ECO:0000313" key="2">
    <source>
        <dbReference type="EMBL" id="RKH51490.1"/>
    </source>
</evidence>
<comment type="caution">
    <text evidence="2">The sequence shown here is derived from an EMBL/GenBank/DDBJ whole genome shotgun (WGS) entry which is preliminary data.</text>
</comment>
<accession>A0A3A8P7W7</accession>
<evidence type="ECO:0000256" key="1">
    <source>
        <dbReference type="SAM" id="Coils"/>
    </source>
</evidence>
<keyword evidence="1" id="KW-0175">Coiled coil</keyword>
<evidence type="ECO:0000313" key="3">
    <source>
        <dbReference type="Proteomes" id="UP000267003"/>
    </source>
</evidence>
<reference evidence="3" key="1">
    <citation type="submission" date="2018-09" db="EMBL/GenBank/DDBJ databases">
        <authorList>
            <person name="Livingstone P.G."/>
            <person name="Whitworth D.E."/>
        </authorList>
    </citation>
    <scope>NUCLEOTIDE SEQUENCE [LARGE SCALE GENOMIC DNA]</scope>
    <source>
        <strain evidence="3">AB050A</strain>
    </source>
</reference>
<dbReference type="AlphaFoldDB" id="A0A3A8P7W7"/>
<name>A0A3A8P7W7_9BACT</name>